<dbReference type="RefSeq" id="WP_071505057.1">
    <property type="nucleotide sequence ID" value="NZ_MORL01000013.1"/>
</dbReference>
<dbReference type="Proteomes" id="UP000181790">
    <property type="component" value="Unassembled WGS sequence"/>
</dbReference>
<dbReference type="AlphaFoldDB" id="A0A1S2VGM1"/>
<dbReference type="OrthoDB" id="1522941at2"/>
<comment type="caution">
    <text evidence="1">The sequence shown here is derived from an EMBL/GenBank/DDBJ whole genome shotgun (WGS) entry which is preliminary data.</text>
</comment>
<organism evidence="1 2">
    <name type="scientific">Arsenicibacter rosenii</name>
    <dbReference type="NCBI Taxonomy" id="1750698"/>
    <lineage>
        <taxon>Bacteria</taxon>
        <taxon>Pseudomonadati</taxon>
        <taxon>Bacteroidota</taxon>
        <taxon>Cytophagia</taxon>
        <taxon>Cytophagales</taxon>
        <taxon>Spirosomataceae</taxon>
        <taxon>Arsenicibacter</taxon>
    </lineage>
</organism>
<evidence type="ECO:0000313" key="1">
    <source>
        <dbReference type="EMBL" id="OIN57346.1"/>
    </source>
</evidence>
<dbReference type="EMBL" id="MORL01000013">
    <property type="protein sequence ID" value="OIN57346.1"/>
    <property type="molecule type" value="Genomic_DNA"/>
</dbReference>
<protein>
    <submittedName>
        <fullName evidence="1">Acyl-CoA reductase</fullName>
    </submittedName>
</protein>
<name>A0A1S2VGM1_9BACT</name>
<accession>A0A1S2VGM1</accession>
<gene>
    <name evidence="1" type="ORF">BLX24_20430</name>
</gene>
<reference evidence="1 2" key="1">
    <citation type="submission" date="2016-10" db="EMBL/GenBank/DDBJ databases">
        <title>Arsenicibacter rosenii gen. nov., sp. nov., an efficient arsenic-methylating bacterium isolated from an arsenic-contaminated paddy soil.</title>
        <authorList>
            <person name="Huang K."/>
        </authorList>
    </citation>
    <scope>NUCLEOTIDE SEQUENCE [LARGE SCALE GENOMIC DNA]</scope>
    <source>
        <strain evidence="1 2">SM-1</strain>
    </source>
</reference>
<proteinExistence type="predicted"/>
<keyword evidence="2" id="KW-1185">Reference proteome</keyword>
<sequence>MTQNERIQTFIALGDFLRSEQGQAEIDEMAWRANTQNNWFTPANVKRAFRAISDHMLTANALTEWAAQYPPEPETPMTVGVVMAGNIPAVGFHDLLCVLVSGHRIMAKLSSQDIVLIKYLIQKITDLNPALGERITVAERLNAADAFIATGSDNTARYFDYYFGKRPHIIRRNRTSVGVLTGVESDEQLLALSEDVLSYYGLGCRNVSTILIPDVEILQRFLRVTEALIPEYTSNHKYVNNYDYNKSIYLVNSVPHLDNCLLLMTEDNRLVSPISVLYYQTYDTQAQLNAFLQENAGKIQVVASADGWYPGSVPFGKTQMPGLSDYADGIDTMAFLTSL</sequence>
<evidence type="ECO:0000313" key="2">
    <source>
        <dbReference type="Proteomes" id="UP000181790"/>
    </source>
</evidence>